<accession>A0A834XNV4</accession>
<feature type="transmembrane region" description="Helical" evidence="1">
    <location>
        <begin position="56"/>
        <end position="89"/>
    </location>
</feature>
<feature type="transmembrane region" description="Helical" evidence="1">
    <location>
        <begin position="12"/>
        <end position="32"/>
    </location>
</feature>
<reference evidence="2 3" key="1">
    <citation type="submission" date="2020-08" db="EMBL/GenBank/DDBJ databases">
        <title>Aphidius gifuensis genome sequencing and assembly.</title>
        <authorList>
            <person name="Du Z."/>
        </authorList>
    </citation>
    <scope>NUCLEOTIDE SEQUENCE [LARGE SCALE GENOMIC DNA]</scope>
    <source>
        <strain evidence="2">YNYX2018</strain>
        <tissue evidence="2">Adults</tissue>
    </source>
</reference>
<evidence type="ECO:0000313" key="3">
    <source>
        <dbReference type="Proteomes" id="UP000639338"/>
    </source>
</evidence>
<comment type="caution">
    <text evidence="2">The sequence shown here is derived from an EMBL/GenBank/DDBJ whole genome shotgun (WGS) entry which is preliminary data.</text>
</comment>
<proteinExistence type="predicted"/>
<organism evidence="2 3">
    <name type="scientific">Aphidius gifuensis</name>
    <name type="common">Parasitoid wasp</name>
    <dbReference type="NCBI Taxonomy" id="684658"/>
    <lineage>
        <taxon>Eukaryota</taxon>
        <taxon>Metazoa</taxon>
        <taxon>Ecdysozoa</taxon>
        <taxon>Arthropoda</taxon>
        <taxon>Hexapoda</taxon>
        <taxon>Insecta</taxon>
        <taxon>Pterygota</taxon>
        <taxon>Neoptera</taxon>
        <taxon>Endopterygota</taxon>
        <taxon>Hymenoptera</taxon>
        <taxon>Apocrita</taxon>
        <taxon>Ichneumonoidea</taxon>
        <taxon>Braconidae</taxon>
        <taxon>Aphidiinae</taxon>
        <taxon>Aphidius</taxon>
    </lineage>
</organism>
<dbReference type="AlphaFoldDB" id="A0A834XNV4"/>
<protein>
    <submittedName>
        <fullName evidence="2">Uncharacterized protein</fullName>
    </submittedName>
</protein>
<keyword evidence="1" id="KW-0812">Transmembrane</keyword>
<sequence>MMSKICCGYDLRIGSIIVLIFNLFESFLSPLISPIEDYGILNDDEMPRDTVSETRITLILTCIIIGTAMYGIIEATISVYGYIVIFMYYKHLKKNDSSQQNGRIIALPAASAPYDHQKIMV</sequence>
<keyword evidence="1" id="KW-0472">Membrane</keyword>
<dbReference type="Proteomes" id="UP000639338">
    <property type="component" value="Unassembled WGS sequence"/>
</dbReference>
<dbReference type="EMBL" id="JACMRX010000005">
    <property type="protein sequence ID" value="KAF7989843.1"/>
    <property type="molecule type" value="Genomic_DNA"/>
</dbReference>
<evidence type="ECO:0000313" key="2">
    <source>
        <dbReference type="EMBL" id="KAF7989843.1"/>
    </source>
</evidence>
<evidence type="ECO:0000256" key="1">
    <source>
        <dbReference type="SAM" id="Phobius"/>
    </source>
</evidence>
<gene>
    <name evidence="2" type="ORF">HCN44_008517</name>
</gene>
<name>A0A834XNV4_APHGI</name>
<keyword evidence="1" id="KW-1133">Transmembrane helix</keyword>
<keyword evidence="3" id="KW-1185">Reference proteome</keyword>